<dbReference type="InterPro" id="IPR025487">
    <property type="entry name" value="DUF4379"/>
</dbReference>
<dbReference type="Gene3D" id="3.40.960.10">
    <property type="entry name" value="VSR Endonuclease"/>
    <property type="match status" value="1"/>
</dbReference>
<keyword evidence="2" id="KW-0255">Endonuclease</keyword>
<organism evidence="2 3">
    <name type="scientific">Fadolivirus FV1/VV64</name>
    <dbReference type="NCBI Taxonomy" id="3070911"/>
    <lineage>
        <taxon>Viruses</taxon>
        <taxon>Varidnaviria</taxon>
        <taxon>Bamfordvirae</taxon>
        <taxon>Nucleocytoviricota</taxon>
        <taxon>Megaviricetes</taxon>
        <taxon>Imitervirales</taxon>
        <taxon>Mimiviridae</taxon>
        <taxon>Klosneuvirinae</taxon>
        <taxon>Fadolivirus</taxon>
        <taxon>Fadolivirus algeromassiliense</taxon>
    </lineage>
</organism>
<proteinExistence type="predicted"/>
<evidence type="ECO:0000313" key="3">
    <source>
        <dbReference type="Proteomes" id="UP001162001"/>
    </source>
</evidence>
<keyword evidence="2" id="KW-0378">Hydrolase</keyword>
<reference evidence="2 3" key="1">
    <citation type="submission" date="2020-04" db="EMBL/GenBank/DDBJ databases">
        <title>Advantages and limits of metagenomic assembly and binning of a giant virus.</title>
        <authorList>
            <person name="Schulz F."/>
            <person name="Andreani J."/>
            <person name="Francis R."/>
            <person name="Boudjemaa H."/>
            <person name="Bou Khalil J.Y."/>
            <person name="Lee J."/>
            <person name="La Scola B."/>
            <person name="Woyke T."/>
        </authorList>
    </citation>
    <scope>NUCLEOTIDE SEQUENCE [LARGE SCALE GENOMIC DNA]</scope>
    <source>
        <strain evidence="2 3">FV1/VV64</strain>
    </source>
</reference>
<evidence type="ECO:0000259" key="1">
    <source>
        <dbReference type="Pfam" id="PF14311"/>
    </source>
</evidence>
<dbReference type="EMBL" id="MT418680">
    <property type="protein sequence ID" value="QKF94780.1"/>
    <property type="molecule type" value="Genomic_DNA"/>
</dbReference>
<dbReference type="Proteomes" id="UP001162001">
    <property type="component" value="Segment"/>
</dbReference>
<dbReference type="SUPFAM" id="SSF52980">
    <property type="entry name" value="Restriction endonuclease-like"/>
    <property type="match status" value="1"/>
</dbReference>
<feature type="domain" description="Treble clef zinc finger" evidence="1">
    <location>
        <begin position="249"/>
        <end position="297"/>
    </location>
</feature>
<dbReference type="GO" id="GO:0004519">
    <property type="term" value="F:endonuclease activity"/>
    <property type="evidence" value="ECO:0007669"/>
    <property type="project" value="UniProtKB-KW"/>
</dbReference>
<sequence length="500" mass="58683">MSAKHNKIIPFEKSFAAHPKSNEWSDKNQLKPINVCSWTQKKYIFCCSICHHEYNTSPNYISAGRGNCHYCTNQKLCGDLNCEECKNKSFASHPYSKYWSNKNELIPINVFKKSNKKYFFKCEKCCHDYEVILANITQNNQECPFCKNVALCGDNKCQICTEKSFASNPKSIEWSSKNKTLPINVFKSSGNKFLFDCVECHHTYTSSPHYLSQGKDCPYCANKSLCDNNDCTLCFEKSFASDPNSKLWSNKNSVLPRNIFKGSHKIYYFNCLKCNHDYDTMVYSIVDGQGCPYCANKRLCDDNNCKLCEEKSFLSNSKAKYWSKDNNVLPRYVFKKSHDKYIFDCPDCNETYIARLADISRGNWCICTKNKTETKLYKFLILNYNLTIIRQKTFDWCKNKKCLPYDFFIEDYNLIIELDGMQHFKQIPYWNSLLEKVCDTDKYKMKLANDNGYSIIRIFQEDVWYDKNSWQNKLKNSIKKYDKINNIFIGNIYNNSHFIK</sequence>
<feature type="domain" description="Treble clef zinc finger" evidence="1">
    <location>
        <begin position="99"/>
        <end position="148"/>
    </location>
</feature>
<gene>
    <name evidence="2" type="ORF">Fadolivirus_1_1322</name>
</gene>
<protein>
    <submittedName>
        <fullName evidence="2">Restriction endonuclease</fullName>
    </submittedName>
</protein>
<keyword evidence="2" id="KW-0540">Nuclease</keyword>
<accession>A0A7D3QXW9</accession>
<keyword evidence="3" id="KW-1185">Reference proteome</keyword>
<dbReference type="Pfam" id="PF14311">
    <property type="entry name" value="DUF4379"/>
    <property type="match status" value="3"/>
</dbReference>
<name>A0A7D3QXW9_9VIRU</name>
<feature type="domain" description="Treble clef zinc finger" evidence="1">
    <location>
        <begin position="173"/>
        <end position="223"/>
    </location>
</feature>
<dbReference type="InterPro" id="IPR011335">
    <property type="entry name" value="Restrct_endonuc-II-like"/>
</dbReference>
<evidence type="ECO:0000313" key="2">
    <source>
        <dbReference type="EMBL" id="QKF94780.1"/>
    </source>
</evidence>